<feature type="domain" description="VWFC" evidence="4">
    <location>
        <begin position="286"/>
        <end position="345"/>
    </location>
</feature>
<proteinExistence type="predicted"/>
<dbReference type="Proteomes" id="UP000095280">
    <property type="component" value="Unplaced"/>
</dbReference>
<dbReference type="Pfam" id="PF00093">
    <property type="entry name" value="VWC"/>
    <property type="match status" value="1"/>
</dbReference>
<reference evidence="6" key="1">
    <citation type="submission" date="2016-11" db="UniProtKB">
        <authorList>
            <consortium name="WormBaseParasite"/>
        </authorList>
    </citation>
    <scope>IDENTIFICATION</scope>
</reference>
<keyword evidence="3" id="KW-0732">Signal</keyword>
<dbReference type="SMART" id="SM00214">
    <property type="entry name" value="VWC"/>
    <property type="match status" value="4"/>
</dbReference>
<dbReference type="WBParaSite" id="maker-uti_cns_0046217-snap-gene-0.3-mRNA-1">
    <property type="protein sequence ID" value="maker-uti_cns_0046217-snap-gene-0.3-mRNA-1"/>
    <property type="gene ID" value="maker-uti_cns_0046217-snap-gene-0.3"/>
</dbReference>
<dbReference type="SUPFAM" id="SSF57603">
    <property type="entry name" value="FnI-like domain"/>
    <property type="match status" value="4"/>
</dbReference>
<evidence type="ECO:0000256" key="2">
    <source>
        <dbReference type="ARBA" id="ARBA00022525"/>
    </source>
</evidence>
<accession>A0A1I8J8I9</accession>
<dbReference type="PANTHER" id="PTHR46698:SF4">
    <property type="entry name" value="CROSSVEINLESS 2"/>
    <property type="match status" value="1"/>
</dbReference>
<evidence type="ECO:0000256" key="1">
    <source>
        <dbReference type="ARBA" id="ARBA00004613"/>
    </source>
</evidence>
<dbReference type="InterPro" id="IPR001007">
    <property type="entry name" value="VWF_dom"/>
</dbReference>
<evidence type="ECO:0000313" key="6">
    <source>
        <dbReference type="WBParaSite" id="maker-uti_cns_0046217-snap-gene-0.3-mRNA-1"/>
    </source>
</evidence>
<dbReference type="AlphaFoldDB" id="A0A1I8J8I9"/>
<evidence type="ECO:0000256" key="3">
    <source>
        <dbReference type="ARBA" id="ARBA00022729"/>
    </source>
</evidence>
<dbReference type="PANTHER" id="PTHR46698">
    <property type="entry name" value="CROSSVEINLESS 2"/>
    <property type="match status" value="1"/>
</dbReference>
<keyword evidence="5" id="KW-1185">Reference proteome</keyword>
<protein>
    <submittedName>
        <fullName evidence="6">VWFC domain-containing protein</fullName>
    </submittedName>
</protein>
<dbReference type="InterPro" id="IPR052424">
    <property type="entry name" value="Kielin_Chordin-BMP_Reg"/>
</dbReference>
<keyword evidence="2" id="KW-0964">Secreted</keyword>
<organism evidence="5 6">
    <name type="scientific">Macrostomum lignano</name>
    <dbReference type="NCBI Taxonomy" id="282301"/>
    <lineage>
        <taxon>Eukaryota</taxon>
        <taxon>Metazoa</taxon>
        <taxon>Spiralia</taxon>
        <taxon>Lophotrochozoa</taxon>
        <taxon>Platyhelminthes</taxon>
        <taxon>Rhabditophora</taxon>
        <taxon>Macrostomorpha</taxon>
        <taxon>Macrostomida</taxon>
        <taxon>Macrostomidae</taxon>
        <taxon>Macrostomum</taxon>
    </lineage>
</organism>
<sequence>LRCYWLADGEDSTANPGLRSYQLAEFADSIPQSVCLIHHGAGWPAKHTAAHSGANLEILNMRLAAAGLALLAAYLLSLATQAQQREVLEVRRTSCSQFNGGQPPGVASLHSMPCHKCFCNNDRLICTRQVCEPVPPDCHVTENNGCCESCRSCRLELRNGRFLTLPHGQAWHSADEPCQVFRCHSGLITQQTRICHPTCVEEYQVRRPGQCCPSCFGCTVKNMLVSPDQNVRPFEDQSVVCRCEGGMLSCFKDACQLVNCPPAEQTHSGHCLACSGAEARAKPAEQQCLFQGQTYSNTTAWSVDRCTDCSCRHGTIVCRRQNCPVLECAEKDYFQPKGDCCPVCRDSRDCVDPSGRRYKVRMTSAPGPDGAARPAMAER</sequence>
<dbReference type="GO" id="GO:0005576">
    <property type="term" value="C:extracellular region"/>
    <property type="evidence" value="ECO:0007669"/>
    <property type="project" value="UniProtKB-SubCell"/>
</dbReference>
<dbReference type="PROSITE" id="PS01208">
    <property type="entry name" value="VWFC_1"/>
    <property type="match status" value="1"/>
</dbReference>
<name>A0A1I8J8I9_9PLAT</name>
<comment type="subcellular location">
    <subcellularLocation>
        <location evidence="1">Secreted</location>
    </subcellularLocation>
</comment>
<dbReference type="Gene3D" id="6.20.200.20">
    <property type="match status" value="3"/>
</dbReference>
<dbReference type="PROSITE" id="PS50184">
    <property type="entry name" value="VWFC_2"/>
    <property type="match status" value="1"/>
</dbReference>
<evidence type="ECO:0000259" key="4">
    <source>
        <dbReference type="PROSITE" id="PS50184"/>
    </source>
</evidence>
<evidence type="ECO:0000313" key="5">
    <source>
        <dbReference type="Proteomes" id="UP000095280"/>
    </source>
</evidence>